<dbReference type="AlphaFoldDB" id="A0A9N9T5H6"/>
<accession>A0A9N9T5H6</accession>
<protein>
    <submittedName>
        <fullName evidence="1">Uncharacterized protein</fullName>
    </submittedName>
</protein>
<evidence type="ECO:0000313" key="1">
    <source>
        <dbReference type="EMBL" id="CAG9839177.1"/>
    </source>
</evidence>
<dbReference type="Proteomes" id="UP001153709">
    <property type="component" value="Chromosome 8"/>
</dbReference>
<reference evidence="1" key="1">
    <citation type="submission" date="2022-01" db="EMBL/GenBank/DDBJ databases">
        <authorList>
            <person name="King R."/>
        </authorList>
    </citation>
    <scope>NUCLEOTIDE SEQUENCE</scope>
</reference>
<dbReference type="OrthoDB" id="7408914at2759"/>
<name>A0A9N9T5H6_DIABA</name>
<organism evidence="1 2">
    <name type="scientific">Diabrotica balteata</name>
    <name type="common">Banded cucumber beetle</name>
    <dbReference type="NCBI Taxonomy" id="107213"/>
    <lineage>
        <taxon>Eukaryota</taxon>
        <taxon>Metazoa</taxon>
        <taxon>Ecdysozoa</taxon>
        <taxon>Arthropoda</taxon>
        <taxon>Hexapoda</taxon>
        <taxon>Insecta</taxon>
        <taxon>Pterygota</taxon>
        <taxon>Neoptera</taxon>
        <taxon>Endopterygota</taxon>
        <taxon>Coleoptera</taxon>
        <taxon>Polyphaga</taxon>
        <taxon>Cucujiformia</taxon>
        <taxon>Chrysomeloidea</taxon>
        <taxon>Chrysomelidae</taxon>
        <taxon>Galerucinae</taxon>
        <taxon>Diabroticina</taxon>
        <taxon>Diabroticites</taxon>
        <taxon>Diabrotica</taxon>
    </lineage>
</organism>
<gene>
    <name evidence="1" type="ORF">DIABBA_LOCUS11969</name>
</gene>
<dbReference type="EMBL" id="OU898283">
    <property type="protein sequence ID" value="CAG9839177.1"/>
    <property type="molecule type" value="Genomic_DNA"/>
</dbReference>
<evidence type="ECO:0000313" key="2">
    <source>
        <dbReference type="Proteomes" id="UP001153709"/>
    </source>
</evidence>
<sequence length="249" mass="27696">MVIIKDQETPPLLCPLAKLIELLPGKDSLAQSGVSAPNGEYLRENLRMENELVDQDKIKWAPGLGGINPIGEEKCFRTKNMNNTTANNFQATGALLSIQVIVHIHREDQNTVDEVMREVQGRSPLVPDQFKCFGDEVGLRIRDLSSSNAQTIVKYLISNILFEAEMGKYNNGNLSTATYSQPLYPMTNYTQQQYSVPVTPAHPKSNRHFEQLSTSGRMQMTSPQSAMSSVSSAHSSTDYDSIDNILMEL</sequence>
<proteinExistence type="predicted"/>
<keyword evidence="2" id="KW-1185">Reference proteome</keyword>